<keyword evidence="2" id="KW-1185">Reference proteome</keyword>
<dbReference type="EMBL" id="AE000513">
    <property type="protein sequence ID" value="AAF11279.1"/>
    <property type="molecule type" value="Genomic_DNA"/>
</dbReference>
<dbReference type="EnsemblBacteria" id="AAF11279">
    <property type="protein sequence ID" value="AAF11279"/>
    <property type="gene ID" value="DR_1721"/>
</dbReference>
<sequence>MGERIKRQHYVPQGYLRRFQSPNSNKKVARIWVVDRNIEQPFNVPIQTVSSRDGFYDSEIDESIAEFDRHGLENLLRIEEEKFYAALEIIDSAIIENRVIPDNAKPAIAWYMYLQFIRTEKFRAGIGTPSNSQHPDFQKLTQIYGLIDKKTSSKFLNVCLSSFWIIYEMVGEQTVFTSDNPVVFSFDSENPMLSHYLLKRDIGFMPNMGMKMVFPIDSKHILVLYDKLHFPEKADIDNLIVPFDTSEAYSVWSTIINNCDRQIYLDRNDGMAEIIKMLMGLDETLKPIRDIIGKVFEAIRYDNSAVSGTRLNSFSAYQKTVLLKNALNKLDSGQ</sequence>
<dbReference type="PaxDb" id="243230-DR_1721"/>
<evidence type="ECO:0000313" key="1">
    <source>
        <dbReference type="EMBL" id="AAF11279.1"/>
    </source>
</evidence>
<dbReference type="AlphaFoldDB" id="Q9RTN6"/>
<name>Q9RTN6_DEIRA</name>
<reference evidence="1 2" key="1">
    <citation type="journal article" date="1999" name="Science">
        <title>Genome sequence of the radioresistant bacterium Deinococcus radiodurans R1.</title>
        <authorList>
            <person name="White O."/>
            <person name="Eisen J.A."/>
            <person name="Heidelberg J.F."/>
            <person name="Hickey E.K."/>
            <person name="Peterson J.D."/>
            <person name="Dodson R.J."/>
            <person name="Haft D.H."/>
            <person name="Gwinn M.L."/>
            <person name="Nelson W.C."/>
            <person name="Richardson D.L."/>
            <person name="Moffat K.S."/>
            <person name="Qin H."/>
            <person name="Jiang L."/>
            <person name="Pamphile W."/>
            <person name="Crosby M."/>
            <person name="Shen M."/>
            <person name="Vamathevan J.J."/>
            <person name="Lam P."/>
            <person name="McDonald L."/>
            <person name="Utterback T."/>
            <person name="Zalewski C."/>
            <person name="Makarova K.S."/>
            <person name="Aravind L."/>
            <person name="Daly M.J."/>
            <person name="Minton K.W."/>
            <person name="Fleischmann R.D."/>
            <person name="Ketchum K.A."/>
            <person name="Nelson K.E."/>
            <person name="Salzberg S."/>
            <person name="Smith H.O."/>
            <person name="Venter J.C."/>
            <person name="Fraser C.M."/>
        </authorList>
    </citation>
    <scope>NUCLEOTIDE SEQUENCE [LARGE SCALE GENOMIC DNA]</scope>
    <source>
        <strain evidence="2">ATCC 13939 / DSM 20539 / JCM 16871 / LMG 4051 / NBRC 15346 / NCIMB 9279 / R1 / VKM B-1422</strain>
    </source>
</reference>
<protein>
    <recommendedName>
        <fullName evidence="3">DUF4238 domain-containing protein</fullName>
    </recommendedName>
</protein>
<gene>
    <name evidence="1" type="ordered locus">DR_1721</name>
</gene>
<evidence type="ECO:0000313" key="2">
    <source>
        <dbReference type="Proteomes" id="UP000002524"/>
    </source>
</evidence>
<dbReference type="Pfam" id="PF14022">
    <property type="entry name" value="DUF4238"/>
    <property type="match status" value="1"/>
</dbReference>
<accession>Q9RTN6</accession>
<dbReference type="InterPro" id="IPR025332">
    <property type="entry name" value="DUF4238"/>
</dbReference>
<dbReference type="OrthoDB" id="669645at2"/>
<evidence type="ECO:0008006" key="3">
    <source>
        <dbReference type="Google" id="ProtNLM"/>
    </source>
</evidence>
<dbReference type="PIR" id="H75362">
    <property type="entry name" value="H75362"/>
</dbReference>
<dbReference type="RefSeq" id="WP_010888356.1">
    <property type="nucleotide sequence ID" value="NC_001263.1"/>
</dbReference>
<dbReference type="HOGENOM" id="CLU_772950_0_0_0"/>
<dbReference type="KEGG" id="dra:DR_1721"/>
<organism evidence="1 2">
    <name type="scientific">Deinococcus radiodurans (strain ATCC 13939 / DSM 20539 / JCM 16871 / CCUG 27074 / LMG 4051 / NBRC 15346 / NCIMB 9279 / VKM B-1422 / R1)</name>
    <dbReference type="NCBI Taxonomy" id="243230"/>
    <lineage>
        <taxon>Bacteria</taxon>
        <taxon>Thermotogati</taxon>
        <taxon>Deinococcota</taxon>
        <taxon>Deinococci</taxon>
        <taxon>Deinococcales</taxon>
        <taxon>Deinococcaceae</taxon>
        <taxon>Deinococcus</taxon>
    </lineage>
</organism>
<proteinExistence type="predicted"/>
<dbReference type="Proteomes" id="UP000002524">
    <property type="component" value="Chromosome 1"/>
</dbReference>
<dbReference type="InParanoid" id="Q9RTN6"/>
<dbReference type="STRING" id="243230.DR_1721"/>